<evidence type="ECO:0000313" key="1">
    <source>
        <dbReference type="EMBL" id="CUX66013.1"/>
    </source>
</evidence>
<dbReference type="AlphaFoldDB" id="A0A1S7SBH0"/>
<evidence type="ECO:0000313" key="2">
    <source>
        <dbReference type="Proteomes" id="UP000191897"/>
    </source>
</evidence>
<reference evidence="1 2" key="1">
    <citation type="submission" date="2016-01" db="EMBL/GenBank/DDBJ databases">
        <authorList>
            <person name="Oliw E.H."/>
        </authorList>
    </citation>
    <scope>NUCLEOTIDE SEQUENCE [LARGE SCALE GENOMIC DNA]</scope>
    <source>
        <strain evidence="1 2">Kerr 14</strain>
    </source>
</reference>
<dbReference type="EMBL" id="FBWC01000037">
    <property type="protein sequence ID" value="CUX66013.1"/>
    <property type="molecule type" value="Genomic_DNA"/>
</dbReference>
<proteinExistence type="predicted"/>
<gene>
    <name evidence="1" type="ORF">AGR4C_pa60051</name>
</gene>
<name>A0A1S7SBH0_AGRTU</name>
<protein>
    <submittedName>
        <fullName evidence="1">Uncharacterized protein</fullName>
    </submittedName>
</protein>
<accession>A0A1S7SBH0</accession>
<organism evidence="1 2">
    <name type="scientific">Agrobacterium tumefaciens str. Kerr 14</name>
    <dbReference type="NCBI Taxonomy" id="1183424"/>
    <lineage>
        <taxon>Bacteria</taxon>
        <taxon>Pseudomonadati</taxon>
        <taxon>Pseudomonadota</taxon>
        <taxon>Alphaproteobacteria</taxon>
        <taxon>Hyphomicrobiales</taxon>
        <taxon>Rhizobiaceae</taxon>
        <taxon>Rhizobium/Agrobacterium group</taxon>
        <taxon>Agrobacterium</taxon>
        <taxon>Agrobacterium tumefaciens complex</taxon>
    </lineage>
</organism>
<sequence>MKLTQSLKQFRYTTIDVVGTLINLEGCLTSRLQDRSLDKYHARWKRSTLALSRCAPQ</sequence>
<dbReference type="Proteomes" id="UP000191897">
    <property type="component" value="Unassembled WGS sequence"/>
</dbReference>